<gene>
    <name evidence="3" type="ORF">PCOR1329_LOCUS945</name>
</gene>
<feature type="compositionally biased region" description="Basic residues" evidence="1">
    <location>
        <begin position="159"/>
        <end position="168"/>
    </location>
</feature>
<evidence type="ECO:0000256" key="2">
    <source>
        <dbReference type="SAM" id="Phobius"/>
    </source>
</evidence>
<keyword evidence="2" id="KW-0812">Transmembrane</keyword>
<feature type="non-terminal residue" evidence="3">
    <location>
        <position position="1"/>
    </location>
</feature>
<feature type="transmembrane region" description="Helical" evidence="2">
    <location>
        <begin position="71"/>
        <end position="92"/>
    </location>
</feature>
<keyword evidence="2" id="KW-0472">Membrane</keyword>
<feature type="compositionally biased region" description="Polar residues" evidence="1">
    <location>
        <begin position="30"/>
        <end position="39"/>
    </location>
</feature>
<evidence type="ECO:0000256" key="1">
    <source>
        <dbReference type="SAM" id="MobiDB-lite"/>
    </source>
</evidence>
<feature type="region of interest" description="Disordered" evidence="1">
    <location>
        <begin position="156"/>
        <end position="192"/>
    </location>
</feature>
<dbReference type="EMBL" id="CAUYUJ010000222">
    <property type="protein sequence ID" value="CAK0789334.1"/>
    <property type="molecule type" value="Genomic_DNA"/>
</dbReference>
<protein>
    <submittedName>
        <fullName evidence="3">Uncharacterized protein</fullName>
    </submittedName>
</protein>
<dbReference type="Proteomes" id="UP001189429">
    <property type="component" value="Unassembled WGS sequence"/>
</dbReference>
<feature type="region of interest" description="Disordered" evidence="1">
    <location>
        <begin position="115"/>
        <end position="141"/>
    </location>
</feature>
<organism evidence="3 4">
    <name type="scientific">Prorocentrum cordatum</name>
    <dbReference type="NCBI Taxonomy" id="2364126"/>
    <lineage>
        <taxon>Eukaryota</taxon>
        <taxon>Sar</taxon>
        <taxon>Alveolata</taxon>
        <taxon>Dinophyceae</taxon>
        <taxon>Prorocentrales</taxon>
        <taxon>Prorocentraceae</taxon>
        <taxon>Prorocentrum</taxon>
    </lineage>
</organism>
<feature type="region of interest" description="Disordered" evidence="1">
    <location>
        <begin position="1"/>
        <end position="62"/>
    </location>
</feature>
<sequence length="192" mass="21205">AQVSDIRPAAQVSDIRPTAQVSDIRPTEPPITQQTQFPQAPQEPQLVERQPEERRTFTPHFVSPQKKPTNWILPLAGVFAALGTVLLAAAGVQRLCCRGGAATRRERPGAVVPLRSRAGSRDSDNTRRHVPLVESEDQQEMEDDIVSIFEGQVKEARQRAKSLTRKSRPASIDVTRPPSSPSKARPAQAFYN</sequence>
<reference evidence="3" key="1">
    <citation type="submission" date="2023-10" db="EMBL/GenBank/DDBJ databases">
        <authorList>
            <person name="Chen Y."/>
            <person name="Shah S."/>
            <person name="Dougan E. K."/>
            <person name="Thang M."/>
            <person name="Chan C."/>
        </authorList>
    </citation>
    <scope>NUCLEOTIDE SEQUENCE [LARGE SCALE GENOMIC DNA]</scope>
</reference>
<evidence type="ECO:0000313" key="4">
    <source>
        <dbReference type="Proteomes" id="UP001189429"/>
    </source>
</evidence>
<keyword evidence="4" id="KW-1185">Reference proteome</keyword>
<evidence type="ECO:0000313" key="3">
    <source>
        <dbReference type="EMBL" id="CAK0789334.1"/>
    </source>
</evidence>
<proteinExistence type="predicted"/>
<name>A0ABN9P998_9DINO</name>
<keyword evidence="2" id="KW-1133">Transmembrane helix</keyword>
<accession>A0ABN9P998</accession>
<comment type="caution">
    <text evidence="3">The sequence shown here is derived from an EMBL/GenBank/DDBJ whole genome shotgun (WGS) entry which is preliminary data.</text>
</comment>